<evidence type="ECO:0000313" key="2">
    <source>
        <dbReference type="Proteomes" id="UP000838756"/>
    </source>
</evidence>
<evidence type="ECO:0000313" key="1">
    <source>
        <dbReference type="EMBL" id="CAH2211540.1"/>
    </source>
</evidence>
<name>A0A8S4QJK8_9NEOP</name>
<proteinExistence type="predicted"/>
<dbReference type="Proteomes" id="UP000838756">
    <property type="component" value="Unassembled WGS sequence"/>
</dbReference>
<organism evidence="1 2">
    <name type="scientific">Pararge aegeria aegeria</name>
    <dbReference type="NCBI Taxonomy" id="348720"/>
    <lineage>
        <taxon>Eukaryota</taxon>
        <taxon>Metazoa</taxon>
        <taxon>Ecdysozoa</taxon>
        <taxon>Arthropoda</taxon>
        <taxon>Hexapoda</taxon>
        <taxon>Insecta</taxon>
        <taxon>Pterygota</taxon>
        <taxon>Neoptera</taxon>
        <taxon>Endopterygota</taxon>
        <taxon>Lepidoptera</taxon>
        <taxon>Glossata</taxon>
        <taxon>Ditrysia</taxon>
        <taxon>Papilionoidea</taxon>
        <taxon>Nymphalidae</taxon>
        <taxon>Satyrinae</taxon>
        <taxon>Satyrini</taxon>
        <taxon>Parargina</taxon>
        <taxon>Pararge</taxon>
    </lineage>
</organism>
<comment type="caution">
    <text evidence="1">The sequence shown here is derived from an EMBL/GenBank/DDBJ whole genome shotgun (WGS) entry which is preliminary data.</text>
</comment>
<dbReference type="OrthoDB" id="7466345at2759"/>
<protein>
    <submittedName>
        <fullName evidence="1">Jg26513 protein</fullName>
    </submittedName>
</protein>
<dbReference type="AlphaFoldDB" id="A0A8S4QJK8"/>
<dbReference type="EMBL" id="CAKXAJ010010708">
    <property type="protein sequence ID" value="CAH2211540.1"/>
    <property type="molecule type" value="Genomic_DNA"/>
</dbReference>
<accession>A0A8S4QJK8</accession>
<reference evidence="1" key="1">
    <citation type="submission" date="2022-03" db="EMBL/GenBank/DDBJ databases">
        <authorList>
            <person name="Lindestad O."/>
        </authorList>
    </citation>
    <scope>NUCLEOTIDE SEQUENCE</scope>
</reference>
<sequence length="66" mass="7463">MLGDRWTLGLKGAALFGPQDKRHQTSRWEPLEATVDFGTLYKRPISSSGLESVEVIMIMRLQSNEL</sequence>
<gene>
    <name evidence="1" type="primary">jg26513</name>
    <name evidence="1" type="ORF">PAEG_LOCUS3354</name>
</gene>
<keyword evidence="2" id="KW-1185">Reference proteome</keyword>